<evidence type="ECO:0000256" key="2">
    <source>
        <dbReference type="ARBA" id="ARBA00022670"/>
    </source>
</evidence>
<dbReference type="InterPro" id="IPR008758">
    <property type="entry name" value="Peptidase_S28"/>
</dbReference>
<accession>A0ABR3YQV1</accession>
<dbReference type="PANTHER" id="PTHR11010:SF23">
    <property type="entry name" value="SERINE PEPTIDASE"/>
    <property type="match status" value="1"/>
</dbReference>
<dbReference type="InterPro" id="IPR029058">
    <property type="entry name" value="AB_hydrolase_fold"/>
</dbReference>
<comment type="similarity">
    <text evidence="1">Belongs to the peptidase S28 family.</text>
</comment>
<name>A0ABR3YQV1_9PEZI</name>
<dbReference type="PANTHER" id="PTHR11010">
    <property type="entry name" value="PROTEASE S28 PRO-X CARBOXYPEPTIDASE-RELATED"/>
    <property type="match status" value="1"/>
</dbReference>
<evidence type="ECO:0008006" key="9">
    <source>
        <dbReference type="Google" id="ProtNLM"/>
    </source>
</evidence>
<keyword evidence="2" id="KW-0645">Protease</keyword>
<evidence type="ECO:0000256" key="6">
    <source>
        <dbReference type="SAM" id="SignalP"/>
    </source>
</evidence>
<gene>
    <name evidence="7" type="ORF">Sste5346_008049</name>
</gene>
<keyword evidence="4" id="KW-0378">Hydrolase</keyword>
<dbReference type="SUPFAM" id="SSF53474">
    <property type="entry name" value="alpha/beta-Hydrolases"/>
    <property type="match status" value="1"/>
</dbReference>
<dbReference type="Pfam" id="PF05577">
    <property type="entry name" value="Peptidase_S28"/>
    <property type="match status" value="1"/>
</dbReference>
<dbReference type="Proteomes" id="UP001583186">
    <property type="component" value="Unassembled WGS sequence"/>
</dbReference>
<reference evidence="7 8" key="1">
    <citation type="journal article" date="2024" name="IMA Fungus">
        <title>IMA Genome - F19 : A genome assembly and annotation guide to empower mycologists, including annotated draft genome sequences of Ceratocystis pirilliformis, Diaporthe australafricana, Fusarium ophioides, Paecilomyces lecythidis, and Sporothrix stenoceras.</title>
        <authorList>
            <person name="Aylward J."/>
            <person name="Wilson A.M."/>
            <person name="Visagie C.M."/>
            <person name="Spraker J."/>
            <person name="Barnes I."/>
            <person name="Buitendag C."/>
            <person name="Ceriani C."/>
            <person name="Del Mar Angel L."/>
            <person name="du Plessis D."/>
            <person name="Fuchs T."/>
            <person name="Gasser K."/>
            <person name="Kramer D."/>
            <person name="Li W."/>
            <person name="Munsamy K."/>
            <person name="Piso A."/>
            <person name="Price J.L."/>
            <person name="Sonnekus B."/>
            <person name="Thomas C."/>
            <person name="van der Nest A."/>
            <person name="van Dijk A."/>
            <person name="van Heerden A."/>
            <person name="van Vuuren N."/>
            <person name="Yilmaz N."/>
            <person name="Duong T.A."/>
            <person name="van der Merwe N.A."/>
            <person name="Wingfield M.J."/>
            <person name="Wingfield B.D."/>
        </authorList>
    </citation>
    <scope>NUCLEOTIDE SEQUENCE [LARGE SCALE GENOMIC DNA]</scope>
    <source>
        <strain evidence="7 8">CMW 5346</strain>
    </source>
</reference>
<organism evidence="7 8">
    <name type="scientific">Sporothrix stenoceras</name>
    <dbReference type="NCBI Taxonomy" id="5173"/>
    <lineage>
        <taxon>Eukaryota</taxon>
        <taxon>Fungi</taxon>
        <taxon>Dikarya</taxon>
        <taxon>Ascomycota</taxon>
        <taxon>Pezizomycotina</taxon>
        <taxon>Sordariomycetes</taxon>
        <taxon>Sordariomycetidae</taxon>
        <taxon>Ophiostomatales</taxon>
        <taxon>Ophiostomataceae</taxon>
        <taxon>Sporothrix</taxon>
    </lineage>
</organism>
<comment type="caution">
    <text evidence="7">The sequence shown here is derived from an EMBL/GenBank/DDBJ whole genome shotgun (WGS) entry which is preliminary data.</text>
</comment>
<keyword evidence="3 6" id="KW-0732">Signal</keyword>
<evidence type="ECO:0000256" key="5">
    <source>
        <dbReference type="ARBA" id="ARBA00023180"/>
    </source>
</evidence>
<sequence>MHPASRWPSLFLSLLLVFTHSADAFFHRPLRPTLPPPPRQLLLFGQTPVKHVCDGSEPNTGVAYFDQLLDHSVKQSKCKLSLPRRTFKQRYFWSNESWGGPGYPVIVMSSGEGSLDGFCSFLHPPSLLAKIAERVRAAILVIEHRYYGESSPFQRLTTQTLQQLTLYNAIHDLTYFARNVKLPFDPTANTSKLSNAPNSPWILSGGSYPGALSAWTASLDPGTFWGYHASSAPVQAVYDFWQYFEPIRAGMPPNCSRGLADITAYIDHATMTLPPTELAALKDEWGLGVVTDPADFASVASFFKDKILPGLCYERYGYKEFAPNNNTDSPIATCLNSFNSSSIIYTDRAVNNSMNVQWSWMLCNEPFGWWQTGQTPPGLPAISSRLMTPEYFQRQCDVMFGPNSAEFKANGGGPFAGGDGIASASINSATSNTYGSATGKTAEMLNDWTSGWEFNTRRILWVNGEFDPWRPASVSSTFRPGGPLESTPDAPVIIIKGGRHCEDFFARSNNTYLANVVEQEVSYIAGFVDEFYDANTKPGQNRTLSRLLPMRE</sequence>
<evidence type="ECO:0000256" key="3">
    <source>
        <dbReference type="ARBA" id="ARBA00022729"/>
    </source>
</evidence>
<keyword evidence="5" id="KW-0325">Glycoprotein</keyword>
<evidence type="ECO:0000256" key="4">
    <source>
        <dbReference type="ARBA" id="ARBA00022801"/>
    </source>
</evidence>
<evidence type="ECO:0000256" key="1">
    <source>
        <dbReference type="ARBA" id="ARBA00011079"/>
    </source>
</evidence>
<dbReference type="Gene3D" id="3.40.50.1820">
    <property type="entry name" value="alpha/beta hydrolase"/>
    <property type="match status" value="2"/>
</dbReference>
<evidence type="ECO:0000313" key="8">
    <source>
        <dbReference type="Proteomes" id="UP001583186"/>
    </source>
</evidence>
<dbReference type="EMBL" id="JAWCUI010000059">
    <property type="protein sequence ID" value="KAL1890725.1"/>
    <property type="molecule type" value="Genomic_DNA"/>
</dbReference>
<feature type="signal peptide" evidence="6">
    <location>
        <begin position="1"/>
        <end position="24"/>
    </location>
</feature>
<evidence type="ECO:0000313" key="7">
    <source>
        <dbReference type="EMBL" id="KAL1890725.1"/>
    </source>
</evidence>
<proteinExistence type="inferred from homology"/>
<protein>
    <recommendedName>
        <fullName evidence="9">Serine peptidase</fullName>
    </recommendedName>
</protein>
<keyword evidence="8" id="KW-1185">Reference proteome</keyword>
<feature type="chain" id="PRO_5045796474" description="Serine peptidase" evidence="6">
    <location>
        <begin position="25"/>
        <end position="552"/>
    </location>
</feature>